<feature type="domain" description="TTF-type" evidence="2">
    <location>
        <begin position="169"/>
        <end position="266"/>
    </location>
</feature>
<dbReference type="GeneID" id="117367410"/>
<dbReference type="InParanoid" id="A0A6P8SC94"/>
<dbReference type="FunCoup" id="A0A6P8SC94">
    <property type="interactions" value="1336"/>
</dbReference>
<dbReference type="GO" id="GO:0046983">
    <property type="term" value="F:protein dimerization activity"/>
    <property type="evidence" value="ECO:0007669"/>
    <property type="project" value="InterPro"/>
</dbReference>
<dbReference type="InterPro" id="IPR012337">
    <property type="entry name" value="RNaseH-like_sf"/>
</dbReference>
<evidence type="ECO:0000259" key="2">
    <source>
        <dbReference type="SMART" id="SM00597"/>
    </source>
</evidence>
<dbReference type="PANTHER" id="PTHR45749">
    <property type="match status" value="1"/>
</dbReference>
<protein>
    <submittedName>
        <fullName evidence="4">Zinc finger MYM-type protein 1-like</fullName>
    </submittedName>
</protein>
<dbReference type="InterPro" id="IPR025398">
    <property type="entry name" value="DUF4371"/>
</dbReference>
<evidence type="ECO:0000313" key="4">
    <source>
        <dbReference type="RefSeq" id="XP_033815802.1"/>
    </source>
</evidence>
<accession>A0A6P8SC94</accession>
<dbReference type="Pfam" id="PF05699">
    <property type="entry name" value="Dimer_Tnp_hAT"/>
    <property type="match status" value="1"/>
</dbReference>
<evidence type="ECO:0000313" key="3">
    <source>
        <dbReference type="Proteomes" id="UP000515159"/>
    </source>
</evidence>
<dbReference type="SUPFAM" id="SSF53098">
    <property type="entry name" value="Ribonuclease H-like"/>
    <property type="match status" value="1"/>
</dbReference>
<feature type="compositionally biased region" description="Acidic residues" evidence="1">
    <location>
        <begin position="62"/>
        <end position="71"/>
    </location>
</feature>
<dbReference type="InterPro" id="IPR008906">
    <property type="entry name" value="HATC_C_dom"/>
</dbReference>
<name>A0A6P8SC94_GEOSA</name>
<dbReference type="RefSeq" id="XP_033815802.1">
    <property type="nucleotide sequence ID" value="XM_033959911.1"/>
</dbReference>
<keyword evidence="3" id="KW-1185">Reference proteome</keyword>
<feature type="compositionally biased region" description="Basic residues" evidence="1">
    <location>
        <begin position="1"/>
        <end position="16"/>
    </location>
</feature>
<sequence length="868" mass="99760">MKRHRPSGAQQRKIKKAKGEAIESISGSMLKYVMLSASHKGNEEDSEEVQAGTSEIPVIEMQDSDDPELKEDSESSSISTDTEEENLIDSKSQHQQHKNNSGEERDASKDQEFEEIAHEILLYCDIAAWPVPVPDDLRVNLVKKGSEPFQNKNGPFSASQREGKKSKGFSRHLTTSWFYKSLPKGEKVLRTWMVYSKSKNCLFCFCCRLFADSETKAGTSVFVTGFKNWWKLNPKVPEHERSEQHLFCLEQWKTLARGLELQKNIDRIHEVEMDKERKYWRDILHRVLDVIMFLAKQNLPFHGHREDMLSTNKGNFLELIELLSNYDPILKEHFVKIKHAIPSESRLSSYLSPKIQNEFIHLLGNYVKEKIVADIKKAKYFGILFDSTPDVSHTDQMCEVIRYVYIEDDNVEIKESFLGFFPISGKSAAELTEQILKQLDSDGLDINLCRGQGYDNAATMAGIHGGVQAKIKEINPKALFVPCANHSLNLCGVHSFGSVSSCVTFFGALEKVYSFFSVSTHRWEMLQNVGITVKRLSQTRWSAHYEAVHAIKTNFEKLISTLEALCDSKENVDTRGSAQILLSAVCDFSFLCYLFFWCEVLHEVNQTQKYLQTAGISLEQCTVKLQALKLFLEDQRTEIVEKAINYGTTKCKDMDIGIEKRIKFRRRMPGETTKDAGLTLTEETTRAMFECLDRFHQELETRSKAMDQIMSMFAIIQPFSLIFAEEENLRKILPNITEIYDEFSGEDIILEIFRLRRHLKAAGMNPKETKAWTVLQFLEFIVKWDFYESVPNLSLCLRLFLTICVSVASCERNFSKLKLIKSVLRSTMSNDRLTNLAILSIEYEYAKKINFDEIIDKFAEAKTRKQKL</sequence>
<dbReference type="KEGG" id="gsh:117367410"/>
<organism evidence="3 4">
    <name type="scientific">Geotrypetes seraphini</name>
    <name type="common">Gaboon caecilian</name>
    <name type="synonym">Caecilia seraphini</name>
    <dbReference type="NCBI Taxonomy" id="260995"/>
    <lineage>
        <taxon>Eukaryota</taxon>
        <taxon>Metazoa</taxon>
        <taxon>Chordata</taxon>
        <taxon>Craniata</taxon>
        <taxon>Vertebrata</taxon>
        <taxon>Euteleostomi</taxon>
        <taxon>Amphibia</taxon>
        <taxon>Gymnophiona</taxon>
        <taxon>Geotrypetes</taxon>
    </lineage>
</organism>
<dbReference type="AlphaFoldDB" id="A0A6P8SC94"/>
<dbReference type="InterPro" id="IPR006580">
    <property type="entry name" value="Znf_TTF"/>
</dbReference>
<feature type="compositionally biased region" description="Basic and acidic residues" evidence="1">
    <location>
        <begin position="100"/>
        <end position="110"/>
    </location>
</feature>
<reference evidence="4" key="1">
    <citation type="submission" date="2025-08" db="UniProtKB">
        <authorList>
            <consortium name="RefSeq"/>
        </authorList>
    </citation>
    <scope>IDENTIFICATION</scope>
</reference>
<dbReference type="OrthoDB" id="10062065at2759"/>
<gene>
    <name evidence="4" type="primary">LOC117367410</name>
</gene>
<dbReference type="SMART" id="SM00597">
    <property type="entry name" value="ZnF_TTF"/>
    <property type="match status" value="1"/>
</dbReference>
<feature type="region of interest" description="Disordered" evidence="1">
    <location>
        <begin position="1"/>
        <end position="21"/>
    </location>
</feature>
<proteinExistence type="predicted"/>
<dbReference type="Proteomes" id="UP000515159">
    <property type="component" value="Chromosome 10"/>
</dbReference>
<dbReference type="PANTHER" id="PTHR45749:SF35">
    <property type="entry name" value="AC-LIKE TRANSPOSASE-RELATED"/>
    <property type="match status" value="1"/>
</dbReference>
<feature type="region of interest" description="Disordered" evidence="1">
    <location>
        <begin position="36"/>
        <end position="110"/>
    </location>
</feature>
<dbReference type="Pfam" id="PF14291">
    <property type="entry name" value="DUF4371"/>
    <property type="match status" value="1"/>
</dbReference>
<evidence type="ECO:0000256" key="1">
    <source>
        <dbReference type="SAM" id="MobiDB-lite"/>
    </source>
</evidence>